<dbReference type="InterPro" id="IPR006342">
    <property type="entry name" value="FkbM_mtfrase"/>
</dbReference>
<feature type="domain" description="Methyltransferase FkbM" evidence="1">
    <location>
        <begin position="74"/>
        <end position="229"/>
    </location>
</feature>
<dbReference type="NCBIfam" id="TIGR01444">
    <property type="entry name" value="fkbM_fam"/>
    <property type="match status" value="1"/>
</dbReference>
<evidence type="ECO:0000313" key="2">
    <source>
        <dbReference type="EMBL" id="ODM90240.1"/>
    </source>
</evidence>
<accession>A0A1D2MB90</accession>
<dbReference type="InterPro" id="IPR029063">
    <property type="entry name" value="SAM-dependent_MTases_sf"/>
</dbReference>
<dbReference type="GO" id="GO:0005794">
    <property type="term" value="C:Golgi apparatus"/>
    <property type="evidence" value="ECO:0007669"/>
    <property type="project" value="TreeGrafter"/>
</dbReference>
<dbReference type="GO" id="GO:0031902">
    <property type="term" value="C:late endosome membrane"/>
    <property type="evidence" value="ECO:0007669"/>
    <property type="project" value="TreeGrafter"/>
</dbReference>
<sequence>MGDYRHYIMGPGAHQDDPCLLEVVKEQYLIPPSTLPYNLQKADVNQDIPSNLEKFKILEDHIIDNEKGPGFFIECGANDGEFISPTLRLEKNYNWSGLLIEGNPGPFSTLAKKNRKAWIVNAAACITPNANKITFFTNPNTTGLAGLNSRKEHGVSVELSVQCIPLYTLLKALNVMEVDFFSLDVEGSELAILRTIPFDKIKFKFLSVEHGLIPGGRPALQTFLESKGYFFLKEIHDHLTGDSAFITFIFNCGLRLYVPLAFKDNNTDILPTNPEVSSCCLLHLIASSKFKPPTLLKRNLLIIASAFQATVAVQLDEIAELCPGNFITQDYNSTWESDPDNDLQYWIPLASKSFVFHMMQNFYKAQDFNYLSETHLENACLSITKPNKFGWDISEVKGYADKSFQLQIVRTQFPKLYRFQFPYPNEGLSGYASVALSDSKSYNVFDFCLDNGLRSFAVFSKVRYMPPTDISVIKAHMKSLGFKEKQFVTVEVDPCPDISIEDPPVAAPLSAIRIPKYFVSPGWALPSYFWKKK</sequence>
<gene>
    <name evidence="2" type="ORF">Ocin01_16444</name>
</gene>
<dbReference type="Proteomes" id="UP000094527">
    <property type="component" value="Unassembled WGS sequence"/>
</dbReference>
<dbReference type="GO" id="GO:0006888">
    <property type="term" value="P:endoplasmic reticulum to Golgi vesicle-mediated transport"/>
    <property type="evidence" value="ECO:0007669"/>
    <property type="project" value="TreeGrafter"/>
</dbReference>
<dbReference type="OrthoDB" id="6357215at2759"/>
<proteinExistence type="predicted"/>
<dbReference type="Gene3D" id="3.40.50.150">
    <property type="entry name" value="Vaccinia Virus protein VP39"/>
    <property type="match status" value="1"/>
</dbReference>
<dbReference type="Pfam" id="PF05050">
    <property type="entry name" value="Methyltransf_21"/>
    <property type="match status" value="1"/>
</dbReference>
<dbReference type="PANTHER" id="PTHR34009">
    <property type="entry name" value="PROTEIN STAR"/>
    <property type="match status" value="1"/>
</dbReference>
<dbReference type="EMBL" id="LJIJ01002092">
    <property type="protein sequence ID" value="ODM90240.1"/>
    <property type="molecule type" value="Genomic_DNA"/>
</dbReference>
<comment type="caution">
    <text evidence="2">The sequence shown here is derived from an EMBL/GenBank/DDBJ whole genome shotgun (WGS) entry which is preliminary data.</text>
</comment>
<organism evidence="2 3">
    <name type="scientific">Orchesella cincta</name>
    <name type="common">Springtail</name>
    <name type="synonym">Podura cincta</name>
    <dbReference type="NCBI Taxonomy" id="48709"/>
    <lineage>
        <taxon>Eukaryota</taxon>
        <taxon>Metazoa</taxon>
        <taxon>Ecdysozoa</taxon>
        <taxon>Arthropoda</taxon>
        <taxon>Hexapoda</taxon>
        <taxon>Collembola</taxon>
        <taxon>Entomobryomorpha</taxon>
        <taxon>Entomobryoidea</taxon>
        <taxon>Orchesellidae</taxon>
        <taxon>Orchesellinae</taxon>
        <taxon>Orchesella</taxon>
    </lineage>
</organism>
<dbReference type="GO" id="GO:0016197">
    <property type="term" value="P:endosomal transport"/>
    <property type="evidence" value="ECO:0007669"/>
    <property type="project" value="TreeGrafter"/>
</dbReference>
<dbReference type="SUPFAM" id="SSF53335">
    <property type="entry name" value="S-adenosyl-L-methionine-dependent methyltransferases"/>
    <property type="match status" value="1"/>
</dbReference>
<keyword evidence="3" id="KW-1185">Reference proteome</keyword>
<evidence type="ECO:0000313" key="3">
    <source>
        <dbReference type="Proteomes" id="UP000094527"/>
    </source>
</evidence>
<name>A0A1D2MB90_ORCCI</name>
<dbReference type="PANTHER" id="PTHR34009:SF2">
    <property type="entry name" value="PROTEIN STAR"/>
    <property type="match status" value="1"/>
</dbReference>
<evidence type="ECO:0000259" key="1">
    <source>
        <dbReference type="Pfam" id="PF05050"/>
    </source>
</evidence>
<dbReference type="InterPro" id="IPR053202">
    <property type="entry name" value="EGF_Rcpt_Signaling_Reg"/>
</dbReference>
<reference evidence="2 3" key="1">
    <citation type="journal article" date="2016" name="Genome Biol. Evol.">
        <title>Gene Family Evolution Reflects Adaptation to Soil Environmental Stressors in the Genome of the Collembolan Orchesella cincta.</title>
        <authorList>
            <person name="Faddeeva-Vakhrusheva A."/>
            <person name="Derks M.F."/>
            <person name="Anvar S.Y."/>
            <person name="Agamennone V."/>
            <person name="Suring W."/>
            <person name="Smit S."/>
            <person name="van Straalen N.M."/>
            <person name="Roelofs D."/>
        </authorList>
    </citation>
    <scope>NUCLEOTIDE SEQUENCE [LARGE SCALE GENOMIC DNA]</scope>
    <source>
        <tissue evidence="2">Mixed pool</tissue>
    </source>
</reference>
<dbReference type="GO" id="GO:0005886">
    <property type="term" value="C:plasma membrane"/>
    <property type="evidence" value="ECO:0007669"/>
    <property type="project" value="TreeGrafter"/>
</dbReference>
<protein>
    <submittedName>
        <fullName evidence="2">Protein Star</fullName>
    </submittedName>
</protein>
<dbReference type="AlphaFoldDB" id="A0A1D2MB90"/>
<dbReference type="GO" id="GO:0005789">
    <property type="term" value="C:endoplasmic reticulum membrane"/>
    <property type="evidence" value="ECO:0007669"/>
    <property type="project" value="TreeGrafter"/>
</dbReference>